<keyword evidence="2" id="KW-1185">Reference proteome</keyword>
<proteinExistence type="predicted"/>
<evidence type="ECO:0000313" key="2">
    <source>
        <dbReference type="Proteomes" id="UP000499080"/>
    </source>
</evidence>
<name>A0A4Y2SND2_ARAVE</name>
<reference evidence="1 2" key="1">
    <citation type="journal article" date="2019" name="Sci. Rep.">
        <title>Orb-weaving spider Araneus ventricosus genome elucidates the spidroin gene catalogue.</title>
        <authorList>
            <person name="Kono N."/>
            <person name="Nakamura H."/>
            <person name="Ohtoshi R."/>
            <person name="Moran D.A.P."/>
            <person name="Shinohara A."/>
            <person name="Yoshida Y."/>
            <person name="Fujiwara M."/>
            <person name="Mori M."/>
            <person name="Tomita M."/>
            <person name="Arakawa K."/>
        </authorList>
    </citation>
    <scope>NUCLEOTIDE SEQUENCE [LARGE SCALE GENOMIC DNA]</scope>
</reference>
<accession>A0A4Y2SND2</accession>
<gene>
    <name evidence="1" type="ORF">AVEN_110244_1</name>
</gene>
<evidence type="ECO:0000313" key="1">
    <source>
        <dbReference type="EMBL" id="GBN89832.1"/>
    </source>
</evidence>
<sequence>MVTSVFIISKYIKGLLKCRSIRVIGMTAAAIARVPSPNSLSPGHSPIPPEGGTYYHWRRYPTTGYISLLYCSPMDSSRLITASKCCLVLQPECHMSCQSLPWKPPSPDL</sequence>
<dbReference type="Proteomes" id="UP000499080">
    <property type="component" value="Unassembled WGS sequence"/>
</dbReference>
<comment type="caution">
    <text evidence="1">The sequence shown here is derived from an EMBL/GenBank/DDBJ whole genome shotgun (WGS) entry which is preliminary data.</text>
</comment>
<dbReference type="EMBL" id="BGPR01022998">
    <property type="protein sequence ID" value="GBN89832.1"/>
    <property type="molecule type" value="Genomic_DNA"/>
</dbReference>
<dbReference type="AlphaFoldDB" id="A0A4Y2SND2"/>
<protein>
    <submittedName>
        <fullName evidence="1">Uncharacterized protein</fullName>
    </submittedName>
</protein>
<organism evidence="1 2">
    <name type="scientific">Araneus ventricosus</name>
    <name type="common">Orbweaver spider</name>
    <name type="synonym">Epeira ventricosa</name>
    <dbReference type="NCBI Taxonomy" id="182803"/>
    <lineage>
        <taxon>Eukaryota</taxon>
        <taxon>Metazoa</taxon>
        <taxon>Ecdysozoa</taxon>
        <taxon>Arthropoda</taxon>
        <taxon>Chelicerata</taxon>
        <taxon>Arachnida</taxon>
        <taxon>Araneae</taxon>
        <taxon>Araneomorphae</taxon>
        <taxon>Entelegynae</taxon>
        <taxon>Araneoidea</taxon>
        <taxon>Araneidae</taxon>
        <taxon>Araneus</taxon>
    </lineage>
</organism>